<feature type="binding site" evidence="6">
    <location>
        <position position="52"/>
    </location>
    <ligand>
        <name>S-adenosyl-L-methionine</name>
        <dbReference type="ChEBI" id="CHEBI:59789"/>
    </ligand>
</feature>
<evidence type="ECO:0000256" key="4">
    <source>
        <dbReference type="ARBA" id="ARBA00022679"/>
    </source>
</evidence>
<dbReference type="PIRSF" id="PIRSF004486">
    <property type="entry name" value="MraW"/>
    <property type="match status" value="1"/>
</dbReference>
<evidence type="ECO:0000256" key="6">
    <source>
        <dbReference type="HAMAP-Rule" id="MF_01007"/>
    </source>
</evidence>
<evidence type="ECO:0000256" key="3">
    <source>
        <dbReference type="ARBA" id="ARBA00022603"/>
    </source>
</evidence>
<dbReference type="PATRIC" id="fig|1618642.3.peg.479"/>
<evidence type="ECO:0000256" key="2">
    <source>
        <dbReference type="ARBA" id="ARBA00022552"/>
    </source>
</evidence>
<comment type="caution">
    <text evidence="7">The sequence shown here is derived from an EMBL/GenBank/DDBJ whole genome shotgun (WGS) entry which is preliminary data.</text>
</comment>
<keyword evidence="6" id="KW-0963">Cytoplasm</keyword>
<dbReference type="Pfam" id="PF01795">
    <property type="entry name" value="Methyltransf_5"/>
    <property type="match status" value="1"/>
</dbReference>
<feature type="binding site" evidence="6">
    <location>
        <begin position="33"/>
        <end position="35"/>
    </location>
    <ligand>
        <name>S-adenosyl-L-methionine</name>
        <dbReference type="ChEBI" id="CHEBI:59789"/>
    </ligand>
</feature>
<dbReference type="AlphaFoldDB" id="A0A0G0PY42"/>
<evidence type="ECO:0000313" key="7">
    <source>
        <dbReference type="EMBL" id="KKR32808.1"/>
    </source>
</evidence>
<dbReference type="CDD" id="cd02440">
    <property type="entry name" value="AdoMet_MTases"/>
    <property type="match status" value="1"/>
</dbReference>
<dbReference type="PANTHER" id="PTHR11265:SF0">
    <property type="entry name" value="12S RRNA N4-METHYLCYTIDINE METHYLTRANSFERASE"/>
    <property type="match status" value="1"/>
</dbReference>
<dbReference type="InterPro" id="IPR023397">
    <property type="entry name" value="SAM-dep_MeTrfase_MraW_recog"/>
</dbReference>
<dbReference type="InterPro" id="IPR029063">
    <property type="entry name" value="SAM-dependent_MTases_sf"/>
</dbReference>
<keyword evidence="2 6" id="KW-0698">rRNA processing</keyword>
<dbReference type="InterPro" id="IPR002903">
    <property type="entry name" value="RsmH"/>
</dbReference>
<comment type="catalytic activity">
    <reaction evidence="6">
        <text>cytidine(1402) in 16S rRNA + S-adenosyl-L-methionine = N(4)-methylcytidine(1402) in 16S rRNA + S-adenosyl-L-homocysteine + H(+)</text>
        <dbReference type="Rhea" id="RHEA:42928"/>
        <dbReference type="Rhea" id="RHEA-COMP:10286"/>
        <dbReference type="Rhea" id="RHEA-COMP:10287"/>
        <dbReference type="ChEBI" id="CHEBI:15378"/>
        <dbReference type="ChEBI" id="CHEBI:57856"/>
        <dbReference type="ChEBI" id="CHEBI:59789"/>
        <dbReference type="ChEBI" id="CHEBI:74506"/>
        <dbReference type="ChEBI" id="CHEBI:82748"/>
        <dbReference type="EC" id="2.1.1.199"/>
    </reaction>
</comment>
<evidence type="ECO:0000256" key="5">
    <source>
        <dbReference type="ARBA" id="ARBA00022691"/>
    </source>
</evidence>
<feature type="binding site" evidence="6">
    <location>
        <position position="80"/>
    </location>
    <ligand>
        <name>S-adenosyl-L-methionine</name>
        <dbReference type="ChEBI" id="CHEBI:59789"/>
    </ligand>
</feature>
<dbReference type="HAMAP" id="MF_01007">
    <property type="entry name" value="16SrRNA_methyltr_H"/>
    <property type="match status" value="1"/>
</dbReference>
<dbReference type="EMBL" id="LBXO01000022">
    <property type="protein sequence ID" value="KKR32808.1"/>
    <property type="molecule type" value="Genomic_DNA"/>
</dbReference>
<accession>A0A0G0PY42</accession>
<evidence type="ECO:0000256" key="1">
    <source>
        <dbReference type="ARBA" id="ARBA00010396"/>
    </source>
</evidence>
<organism evidence="7 8">
    <name type="scientific">Candidatus Falkowbacteria bacterium GW2011_GWF2_39_8</name>
    <dbReference type="NCBI Taxonomy" id="1618642"/>
    <lineage>
        <taxon>Bacteria</taxon>
        <taxon>Candidatus Falkowiibacteriota</taxon>
    </lineage>
</organism>
<dbReference type="SUPFAM" id="SSF81799">
    <property type="entry name" value="Putative methyltransferase TM0872, insert domain"/>
    <property type="match status" value="1"/>
</dbReference>
<proteinExistence type="inferred from homology"/>
<dbReference type="Gene3D" id="3.40.50.150">
    <property type="entry name" value="Vaccinia Virus protein VP39"/>
    <property type="match status" value="1"/>
</dbReference>
<reference evidence="7 8" key="1">
    <citation type="journal article" date="2015" name="Nature">
        <title>rRNA introns, odd ribosomes, and small enigmatic genomes across a large radiation of phyla.</title>
        <authorList>
            <person name="Brown C.T."/>
            <person name="Hug L.A."/>
            <person name="Thomas B.C."/>
            <person name="Sharon I."/>
            <person name="Castelle C.J."/>
            <person name="Singh A."/>
            <person name="Wilkins M.J."/>
            <person name="Williams K.H."/>
            <person name="Banfield J.F."/>
        </authorList>
    </citation>
    <scope>NUCLEOTIDE SEQUENCE [LARGE SCALE GENOMIC DNA]</scope>
</reference>
<feature type="binding site" evidence="6">
    <location>
        <position position="112"/>
    </location>
    <ligand>
        <name>S-adenosyl-L-methionine</name>
        <dbReference type="ChEBI" id="CHEBI:59789"/>
    </ligand>
</feature>
<gene>
    <name evidence="6" type="primary">rsmH</name>
    <name evidence="7" type="ORF">UT64_C0022G0007</name>
</gene>
<evidence type="ECO:0000313" key="8">
    <source>
        <dbReference type="Proteomes" id="UP000034137"/>
    </source>
</evidence>
<dbReference type="SUPFAM" id="SSF53335">
    <property type="entry name" value="S-adenosyl-L-methionine-dependent methyltransferases"/>
    <property type="match status" value="1"/>
</dbReference>
<dbReference type="GO" id="GO:0071424">
    <property type="term" value="F:rRNA (cytosine-N4-)-methyltransferase activity"/>
    <property type="evidence" value="ECO:0007669"/>
    <property type="project" value="UniProtKB-UniRule"/>
</dbReference>
<comment type="function">
    <text evidence="6">Specifically methylates the N4 position of cytidine in position 1402 (C1402) of 16S rRNA.</text>
</comment>
<dbReference type="GO" id="GO:0070475">
    <property type="term" value="P:rRNA base methylation"/>
    <property type="evidence" value="ECO:0007669"/>
    <property type="project" value="UniProtKB-UniRule"/>
</dbReference>
<dbReference type="Gene3D" id="1.10.150.170">
    <property type="entry name" value="Putative methyltransferase TM0872, insert domain"/>
    <property type="match status" value="1"/>
</dbReference>
<comment type="subcellular location">
    <subcellularLocation>
        <location evidence="6">Cytoplasm</location>
    </subcellularLocation>
</comment>
<keyword evidence="5 6" id="KW-0949">S-adenosyl-L-methionine</keyword>
<keyword evidence="4 6" id="KW-0808">Transferase</keyword>
<keyword evidence="3 6" id="KW-0489">Methyltransferase</keyword>
<dbReference type="EC" id="2.1.1.199" evidence="6"/>
<dbReference type="NCBIfam" id="TIGR00006">
    <property type="entry name" value="16S rRNA (cytosine(1402)-N(4))-methyltransferase RsmH"/>
    <property type="match status" value="1"/>
</dbReference>
<dbReference type="Proteomes" id="UP000034137">
    <property type="component" value="Unassembled WGS sequence"/>
</dbReference>
<dbReference type="GO" id="GO:0005737">
    <property type="term" value="C:cytoplasm"/>
    <property type="evidence" value="ECO:0007669"/>
    <property type="project" value="UniProtKB-SubCell"/>
</dbReference>
<protein>
    <recommendedName>
        <fullName evidence="6">Ribosomal RNA small subunit methyltransferase H</fullName>
        <ecNumber evidence="6">2.1.1.199</ecNumber>
    </recommendedName>
    <alternativeName>
        <fullName evidence="6">16S rRNA m(4)C1402 methyltransferase</fullName>
    </alternativeName>
    <alternativeName>
        <fullName evidence="6">rRNA (cytosine-N(4)-)-methyltransferase RsmH</fullName>
    </alternativeName>
</protein>
<comment type="similarity">
    <text evidence="1 6">Belongs to the methyltransferase superfamily. RsmH family.</text>
</comment>
<dbReference type="PANTHER" id="PTHR11265">
    <property type="entry name" value="S-ADENOSYL-METHYLTRANSFERASE MRAW"/>
    <property type="match status" value="1"/>
</dbReference>
<feature type="binding site" evidence="6">
    <location>
        <position position="105"/>
    </location>
    <ligand>
        <name>S-adenosyl-L-methionine</name>
        <dbReference type="ChEBI" id="CHEBI:59789"/>
    </ligand>
</feature>
<name>A0A0G0PY42_9BACT</name>
<sequence length="316" mass="35654">MEYKHVPVMLAEVLEYLRAEPGQNIIDCTMGGAGYTMAIAERINPGKVLAIDLDQLAIENAKKILAKNKIKNVIIVNDNFRNIKKIAEENMESAAENKFDGIVFDLGLSSAQLEDRTRGFSFKADAPLNMSFNQAGEISTEDIVNTWPEAELTRIIREYGEERFAHKIARKIIETRKTEEIKTTGQLIAIIKRSLPGFYLRKKGIHFATLTFQALRIATNEELVSLEEALANALKLLKKGGRIIVISYHSLEDRIVKQFFKKENIGCICPPRQPVCQCEHEASLKSVTRKVLIPTETEVEENPRARSAKMRVAEKL</sequence>